<dbReference type="Gene3D" id="3.40.50.720">
    <property type="entry name" value="NAD(P)-binding Rossmann-like Domain"/>
    <property type="match status" value="1"/>
</dbReference>
<feature type="domain" description="Cupin type-2" evidence="3">
    <location>
        <begin position="329"/>
        <end position="388"/>
    </location>
</feature>
<dbReference type="Proteomes" id="UP001610334">
    <property type="component" value="Unassembled WGS sequence"/>
</dbReference>
<dbReference type="InterPro" id="IPR020904">
    <property type="entry name" value="Sc_DH/Rdtase_CS"/>
</dbReference>
<dbReference type="Pfam" id="PF07883">
    <property type="entry name" value="Cupin_2"/>
    <property type="match status" value="1"/>
</dbReference>
<evidence type="ECO:0000256" key="1">
    <source>
        <dbReference type="ARBA" id="ARBA00006484"/>
    </source>
</evidence>
<evidence type="ECO:0000313" key="5">
    <source>
        <dbReference type="Proteomes" id="UP001610334"/>
    </source>
</evidence>
<dbReference type="InterPro" id="IPR036291">
    <property type="entry name" value="NAD(P)-bd_dom_sf"/>
</dbReference>
<dbReference type="PANTHER" id="PTHR42760">
    <property type="entry name" value="SHORT-CHAIN DEHYDROGENASES/REDUCTASES FAMILY MEMBER"/>
    <property type="match status" value="1"/>
</dbReference>
<accession>A0ABR4H0E8</accession>
<dbReference type="PRINTS" id="PR00080">
    <property type="entry name" value="SDRFAMILY"/>
</dbReference>
<dbReference type="InterPro" id="IPR013096">
    <property type="entry name" value="Cupin_2"/>
</dbReference>
<reference evidence="4 5" key="1">
    <citation type="submission" date="2024-07" db="EMBL/GenBank/DDBJ databases">
        <title>Section-level genome sequencing and comparative genomics of Aspergillus sections Usti and Cavernicolus.</title>
        <authorList>
            <consortium name="Lawrence Berkeley National Laboratory"/>
            <person name="Nybo J.L."/>
            <person name="Vesth T.C."/>
            <person name="Theobald S."/>
            <person name="Frisvad J.C."/>
            <person name="Larsen T.O."/>
            <person name="Kjaerboelling I."/>
            <person name="Rothschild-Mancinelli K."/>
            <person name="Lyhne E.K."/>
            <person name="Kogle M.E."/>
            <person name="Barry K."/>
            <person name="Clum A."/>
            <person name="Na H."/>
            <person name="Ledsgaard L."/>
            <person name="Lin J."/>
            <person name="Lipzen A."/>
            <person name="Kuo A."/>
            <person name="Riley R."/>
            <person name="Mondo S."/>
            <person name="Labutti K."/>
            <person name="Haridas S."/>
            <person name="Pangalinan J."/>
            <person name="Salamov A.A."/>
            <person name="Simmons B.A."/>
            <person name="Magnuson J.K."/>
            <person name="Chen J."/>
            <person name="Drula E."/>
            <person name="Henrissat B."/>
            <person name="Wiebenga A."/>
            <person name="Lubbers R.J."/>
            <person name="Gomes A.C."/>
            <person name="Makela M.R."/>
            <person name="Stajich J."/>
            <person name="Grigoriev I.V."/>
            <person name="Mortensen U.H."/>
            <person name="De Vries R.P."/>
            <person name="Baker S.E."/>
            <person name="Andersen M.R."/>
        </authorList>
    </citation>
    <scope>NUCLEOTIDE SEQUENCE [LARGE SCALE GENOMIC DNA]</scope>
    <source>
        <strain evidence="4 5">CBS 588.65</strain>
    </source>
</reference>
<evidence type="ECO:0000313" key="4">
    <source>
        <dbReference type="EMBL" id="KAL2808910.1"/>
    </source>
</evidence>
<keyword evidence="5" id="KW-1185">Reference proteome</keyword>
<dbReference type="InterPro" id="IPR011051">
    <property type="entry name" value="RmlC_Cupin_sf"/>
</dbReference>
<proteinExistence type="inferred from homology"/>
<gene>
    <name evidence="4" type="ORF">BJX63DRAFT_424268</name>
</gene>
<dbReference type="SUPFAM" id="SSF51735">
    <property type="entry name" value="NAD(P)-binding Rossmann-fold domains"/>
    <property type="match status" value="1"/>
</dbReference>
<dbReference type="Pfam" id="PF13561">
    <property type="entry name" value="adh_short_C2"/>
    <property type="match status" value="1"/>
</dbReference>
<name>A0ABR4H0E8_9EURO</name>
<organism evidence="4 5">
    <name type="scientific">Aspergillus granulosus</name>
    <dbReference type="NCBI Taxonomy" id="176169"/>
    <lineage>
        <taxon>Eukaryota</taxon>
        <taxon>Fungi</taxon>
        <taxon>Dikarya</taxon>
        <taxon>Ascomycota</taxon>
        <taxon>Pezizomycotina</taxon>
        <taxon>Eurotiomycetes</taxon>
        <taxon>Eurotiomycetidae</taxon>
        <taxon>Eurotiales</taxon>
        <taxon>Aspergillaceae</taxon>
        <taxon>Aspergillus</taxon>
        <taxon>Aspergillus subgen. Nidulantes</taxon>
    </lineage>
</organism>
<evidence type="ECO:0000256" key="2">
    <source>
        <dbReference type="ARBA" id="ARBA00022857"/>
    </source>
</evidence>
<dbReference type="PRINTS" id="PR00081">
    <property type="entry name" value="GDHRDH"/>
</dbReference>
<dbReference type="PROSITE" id="PS00061">
    <property type="entry name" value="ADH_SHORT"/>
    <property type="match status" value="1"/>
</dbReference>
<dbReference type="Gene3D" id="2.60.120.10">
    <property type="entry name" value="Jelly Rolls"/>
    <property type="match status" value="1"/>
</dbReference>
<dbReference type="EMBL" id="JBFXLT010000101">
    <property type="protein sequence ID" value="KAL2808910.1"/>
    <property type="molecule type" value="Genomic_DNA"/>
</dbReference>
<sequence>MDLHGFALVTGAGSGIGRATALAFAREGAPGVGFADLNLTSARQAAEEGKKLATNPDFQALVFELDVTKEKQVEAVVEEMKNSFGRIDYMVNSAGIGVQIPAEIADASLTEFNRFLDFNVTGSFLLTKVVSRAMKEQEATPVSLKNPLRGVTRGVILNMASCSSYVATPCLTQYTTSKHAVLGLTRNTALDNAKYDIRVNCLCPSWVDTPMVDQAVQGNPELKALIAKAVPMGRIAQVDEITDLILFLCSPGASYRLITGNKEEDGKGYFLVTDTGDHHRVMGEKQAVANIIYSTHENPVDLNDEKDIKYARENEPGFHIPNGTVVRMIDFGPGVESPMHRAMSIDYGIVLEGEFELTLDSGETRIMKRGDVSVQRATAHKWKNITAGETEPGRMLYVLLDCKEVTVQGKKLEGFLGELEKEYEGRH</sequence>
<dbReference type="InterPro" id="IPR014710">
    <property type="entry name" value="RmlC-like_jellyroll"/>
</dbReference>
<dbReference type="CDD" id="cd05233">
    <property type="entry name" value="SDR_c"/>
    <property type="match status" value="1"/>
</dbReference>
<evidence type="ECO:0000259" key="3">
    <source>
        <dbReference type="Pfam" id="PF07883"/>
    </source>
</evidence>
<keyword evidence="2" id="KW-0521">NADP</keyword>
<protein>
    <submittedName>
        <fullName evidence="4">NAD(P)-binding protein</fullName>
    </submittedName>
</protein>
<dbReference type="CDD" id="cd02231">
    <property type="entry name" value="cupin_BLL6423-like"/>
    <property type="match status" value="1"/>
</dbReference>
<dbReference type="InterPro" id="IPR002347">
    <property type="entry name" value="SDR_fam"/>
</dbReference>
<comment type="caution">
    <text evidence="4">The sequence shown here is derived from an EMBL/GenBank/DDBJ whole genome shotgun (WGS) entry which is preliminary data.</text>
</comment>
<comment type="similarity">
    <text evidence="1">Belongs to the short-chain dehydrogenases/reductases (SDR) family.</text>
</comment>
<dbReference type="SUPFAM" id="SSF51182">
    <property type="entry name" value="RmlC-like cupins"/>
    <property type="match status" value="1"/>
</dbReference>